<dbReference type="CDD" id="cd00685">
    <property type="entry name" value="Trans_IPPS_HT"/>
    <property type="match status" value="1"/>
</dbReference>
<evidence type="ECO:0000256" key="1">
    <source>
        <dbReference type="ARBA" id="ARBA00001946"/>
    </source>
</evidence>
<keyword evidence="3 6" id="KW-0808">Transferase</keyword>
<accession>A0ABP7SSG5</accession>
<evidence type="ECO:0000256" key="2">
    <source>
        <dbReference type="ARBA" id="ARBA00006706"/>
    </source>
</evidence>
<keyword evidence="4" id="KW-0479">Metal-binding</keyword>
<dbReference type="Gene3D" id="1.10.600.10">
    <property type="entry name" value="Farnesyl Diphosphate Synthase"/>
    <property type="match status" value="1"/>
</dbReference>
<dbReference type="InterPro" id="IPR000092">
    <property type="entry name" value="Polyprenyl_synt"/>
</dbReference>
<dbReference type="InterPro" id="IPR008949">
    <property type="entry name" value="Isoprenoid_synthase_dom_sf"/>
</dbReference>
<dbReference type="PROSITE" id="PS00723">
    <property type="entry name" value="POLYPRENYL_SYNTHASE_1"/>
    <property type="match status" value="1"/>
</dbReference>
<dbReference type="SFLD" id="SFLDG01017">
    <property type="entry name" value="Polyprenyl_Transferase_Like"/>
    <property type="match status" value="1"/>
</dbReference>
<dbReference type="SFLD" id="SFLDS00005">
    <property type="entry name" value="Isoprenoid_Synthase_Type_I"/>
    <property type="match status" value="1"/>
</dbReference>
<organism evidence="7 8">
    <name type="scientific">Allokutzneria multivorans</name>
    <dbReference type="NCBI Taxonomy" id="1142134"/>
    <lineage>
        <taxon>Bacteria</taxon>
        <taxon>Bacillati</taxon>
        <taxon>Actinomycetota</taxon>
        <taxon>Actinomycetes</taxon>
        <taxon>Pseudonocardiales</taxon>
        <taxon>Pseudonocardiaceae</taxon>
        <taxon>Allokutzneria</taxon>
    </lineage>
</organism>
<evidence type="ECO:0000256" key="3">
    <source>
        <dbReference type="ARBA" id="ARBA00022679"/>
    </source>
</evidence>
<sequence length="359" mass="38472">MTAESIPTLERSSSLVARIDEALARSMESFCRVSGSSTPEMLDLVNALTRVTSAGGKRIRPQLFYWGYRAGGEADRPEIIELATAIELFHVFALVHDDLMDLADTRRGVPTAHKQLAALHRERGWNGDAEHFGVSAGILAGDALCIWADMTISQNPPPNGRAEPFRRAYDEMRLELISGQYLDIATGGSGDTSMTSALRLARLKSGNYSVSMPLRLGALAGGVDQDTVRGFEAFGTVLGEAFQMHDDVLGVFGSAAEVGKPVGEDIRQGKRTTLIAAALASAPPAVAARLLELLADPELSEAGVAEAKEIITSSGALDEVRGMLRDRVHSAKRTLAGLRLADEVRQALHDLVKIVARSD</sequence>
<comment type="caution">
    <text evidence="7">The sequence shown here is derived from an EMBL/GenBank/DDBJ whole genome shotgun (WGS) entry which is preliminary data.</text>
</comment>
<dbReference type="Pfam" id="PF00348">
    <property type="entry name" value="polyprenyl_synt"/>
    <property type="match status" value="1"/>
</dbReference>
<dbReference type="EMBL" id="BAABAL010000017">
    <property type="protein sequence ID" value="GAA4015914.1"/>
    <property type="molecule type" value="Genomic_DNA"/>
</dbReference>
<dbReference type="Proteomes" id="UP001501747">
    <property type="component" value="Unassembled WGS sequence"/>
</dbReference>
<dbReference type="SUPFAM" id="SSF48576">
    <property type="entry name" value="Terpenoid synthases"/>
    <property type="match status" value="1"/>
</dbReference>
<name>A0ABP7SSG5_9PSEU</name>
<dbReference type="RefSeq" id="WP_344877638.1">
    <property type="nucleotide sequence ID" value="NZ_BAABAL010000017.1"/>
</dbReference>
<evidence type="ECO:0000256" key="4">
    <source>
        <dbReference type="ARBA" id="ARBA00022723"/>
    </source>
</evidence>
<evidence type="ECO:0000256" key="5">
    <source>
        <dbReference type="ARBA" id="ARBA00022842"/>
    </source>
</evidence>
<keyword evidence="8" id="KW-1185">Reference proteome</keyword>
<dbReference type="InterPro" id="IPR033749">
    <property type="entry name" value="Polyprenyl_synt_CS"/>
</dbReference>
<reference evidence="8" key="1">
    <citation type="journal article" date="2019" name="Int. J. Syst. Evol. Microbiol.">
        <title>The Global Catalogue of Microorganisms (GCM) 10K type strain sequencing project: providing services to taxonomists for standard genome sequencing and annotation.</title>
        <authorList>
            <consortium name="The Broad Institute Genomics Platform"/>
            <consortium name="The Broad Institute Genome Sequencing Center for Infectious Disease"/>
            <person name="Wu L."/>
            <person name="Ma J."/>
        </authorList>
    </citation>
    <scope>NUCLEOTIDE SEQUENCE [LARGE SCALE GENOMIC DNA]</scope>
    <source>
        <strain evidence="8">JCM 17342</strain>
    </source>
</reference>
<keyword evidence="5" id="KW-0460">Magnesium</keyword>
<comment type="cofactor">
    <cofactor evidence="1">
        <name>Mg(2+)</name>
        <dbReference type="ChEBI" id="CHEBI:18420"/>
    </cofactor>
</comment>
<comment type="similarity">
    <text evidence="2 6">Belongs to the FPP/GGPP synthase family.</text>
</comment>
<evidence type="ECO:0000313" key="8">
    <source>
        <dbReference type="Proteomes" id="UP001501747"/>
    </source>
</evidence>
<gene>
    <name evidence="7" type="ORF">GCM10022247_43610</name>
</gene>
<dbReference type="PANTHER" id="PTHR12001:SF85">
    <property type="entry name" value="SHORT CHAIN ISOPRENYL DIPHOSPHATE SYNTHASE"/>
    <property type="match status" value="1"/>
</dbReference>
<dbReference type="PROSITE" id="PS00444">
    <property type="entry name" value="POLYPRENYL_SYNTHASE_2"/>
    <property type="match status" value="1"/>
</dbReference>
<dbReference type="PANTHER" id="PTHR12001">
    <property type="entry name" value="GERANYLGERANYL PYROPHOSPHATE SYNTHASE"/>
    <property type="match status" value="1"/>
</dbReference>
<proteinExistence type="inferred from homology"/>
<protein>
    <submittedName>
        <fullName evidence="7">Polyprenyl synthetase family protein</fullName>
    </submittedName>
</protein>
<evidence type="ECO:0000256" key="6">
    <source>
        <dbReference type="RuleBase" id="RU004466"/>
    </source>
</evidence>
<evidence type="ECO:0000313" key="7">
    <source>
        <dbReference type="EMBL" id="GAA4015914.1"/>
    </source>
</evidence>